<dbReference type="InterPro" id="IPR011650">
    <property type="entry name" value="Peptidase_M20_dimer"/>
</dbReference>
<dbReference type="Gene3D" id="3.40.630.10">
    <property type="entry name" value="Zn peptidases"/>
    <property type="match status" value="1"/>
</dbReference>
<evidence type="ECO:0000256" key="2">
    <source>
        <dbReference type="PIRSR" id="PIRSR005962-1"/>
    </source>
</evidence>
<proteinExistence type="inferred from homology"/>
<evidence type="ECO:0000313" key="8">
    <source>
        <dbReference type="Proteomes" id="UP000316594"/>
    </source>
</evidence>
<dbReference type="GO" id="GO:0046872">
    <property type="term" value="F:metal ion binding"/>
    <property type="evidence" value="ECO:0007669"/>
    <property type="project" value="UniProtKB-KW"/>
</dbReference>
<sequence>MSELEFVTKHRRHLHQHPELSLHEFETTKYITQFLEELGVSYERPLETGAIAYLNGNSDHTIAFRADIDALPIFEENDVDYRSQTDNVMHACGHDGHTTALMLFVKRCKEMFDKGTLPHNVVFIFQPAEETGGGANRLIKAGAFNNYPIEAVFGIHVNPFADEGQVVIRDEEITASATEYRFFLKGLSSHVADKEQGHSCGEALLHVLNQVGQIQQYHLNGLKRNIVHMGHFEAGEAINTVASHGYLEGTIRTYDPNDLNVVKTQMHKIAESVSLLFNVDCEVKFEEGYPPTMNSPKLRASVEQAINAANLEVIDKPLPFLFGEDFSFYGQQLAPAYFAFVGTRNEDKGFVTGLHTSHLNFDEKVLIYVANYYEQLLMHYGEE</sequence>
<dbReference type="EMBL" id="PGWX01000335">
    <property type="protein sequence ID" value="PPJ73987.1"/>
    <property type="molecule type" value="Genomic_DNA"/>
</dbReference>
<keyword evidence="2" id="KW-0479">Metal-binding</keyword>
<reference evidence="4 9" key="3">
    <citation type="submission" date="2023-08" db="EMBL/GenBank/DDBJ databases">
        <title>Genomic surveillance of Staphylococcus haemolyticus neonatal outbreak in southern France.</title>
        <authorList>
            <person name="Magnan C."/>
            <person name="Morsli M."/>
            <person name="Thiery B."/>
            <person name="Salipante F."/>
            <person name="Attar J."/>
            <person name="Massimo D.M."/>
            <person name="Ory J."/>
            <person name="Pantel A."/>
            <person name="Lavigne J.-P."/>
        </authorList>
    </citation>
    <scope>NUCLEOTIDE SEQUENCE [LARGE SCALE GENOMIC DNA]</scope>
    <source>
        <strain evidence="4 9">NSH026</strain>
    </source>
</reference>
<dbReference type="RefSeq" id="WP_011275805.1">
    <property type="nucleotide sequence ID" value="NZ_BKAY01000002.1"/>
</dbReference>
<accession>A0A2A1KDY3</accession>
<evidence type="ECO:0000313" key="5">
    <source>
        <dbReference type="EMBL" id="PPJ73987.1"/>
    </source>
</evidence>
<dbReference type="EMBL" id="JAVSOO010000005">
    <property type="protein sequence ID" value="MDT4286058.1"/>
    <property type="molecule type" value="Genomic_DNA"/>
</dbReference>
<evidence type="ECO:0000313" key="7">
    <source>
        <dbReference type="Proteomes" id="UP000238153"/>
    </source>
</evidence>
<evidence type="ECO:0000313" key="4">
    <source>
        <dbReference type="EMBL" id="MDT4286058.1"/>
    </source>
</evidence>
<gene>
    <name evidence="5" type="ORF">CV019_08480</name>
    <name evidence="6" type="ORF">FNL11_10050</name>
    <name evidence="4" type="ORF">RO950_03355</name>
</gene>
<feature type="domain" description="Peptidase M20 dimerisation" evidence="3">
    <location>
        <begin position="179"/>
        <end position="272"/>
    </location>
</feature>
<dbReference type="SMR" id="A0A2A1KDY3"/>
<dbReference type="Pfam" id="PF07687">
    <property type="entry name" value="M20_dimer"/>
    <property type="match status" value="1"/>
</dbReference>
<evidence type="ECO:0000313" key="6">
    <source>
        <dbReference type="EMBL" id="TRL76422.1"/>
    </source>
</evidence>
<comment type="similarity">
    <text evidence="1">Belongs to the peptidase M20 family.</text>
</comment>
<feature type="binding site" evidence="2">
    <location>
        <position position="355"/>
    </location>
    <ligand>
        <name>Mn(2+)</name>
        <dbReference type="ChEBI" id="CHEBI:29035"/>
        <label>2</label>
    </ligand>
</feature>
<protein>
    <submittedName>
        <fullName evidence="4 6">Hydrolase</fullName>
    </submittedName>
</protein>
<dbReference type="Proteomes" id="UP001269271">
    <property type="component" value="Unassembled WGS sequence"/>
</dbReference>
<dbReference type="EMBL" id="VJMP01000009">
    <property type="protein sequence ID" value="TRL76422.1"/>
    <property type="molecule type" value="Genomic_DNA"/>
</dbReference>
<dbReference type="InterPro" id="IPR017439">
    <property type="entry name" value="Amidohydrolase"/>
</dbReference>
<evidence type="ECO:0000256" key="1">
    <source>
        <dbReference type="ARBA" id="ARBA00006153"/>
    </source>
</evidence>
<dbReference type="InterPro" id="IPR036264">
    <property type="entry name" value="Bact_exopeptidase_dim_dom"/>
</dbReference>
<feature type="binding site" evidence="2">
    <location>
        <position position="130"/>
    </location>
    <ligand>
        <name>Mn(2+)</name>
        <dbReference type="ChEBI" id="CHEBI:29035"/>
        <label>2</label>
    </ligand>
</feature>
<reference evidence="5 7" key="1">
    <citation type="submission" date="2017-11" db="EMBL/GenBank/DDBJ databases">
        <authorList>
            <person name="Founou R.C."/>
            <person name="Founou L."/>
            <person name="Allam M."/>
            <person name="Ismail A."/>
            <person name="Essack S.Y."/>
        </authorList>
    </citation>
    <scope>NUCLEOTIDE SEQUENCE [LARGE SCALE GENOMIC DNA]</scope>
    <source>
        <strain evidence="5 7">G811N2B1</strain>
    </source>
</reference>
<organism evidence="6 8">
    <name type="scientific">Staphylococcus haemolyticus</name>
    <dbReference type="NCBI Taxonomy" id="1283"/>
    <lineage>
        <taxon>Bacteria</taxon>
        <taxon>Bacillati</taxon>
        <taxon>Bacillota</taxon>
        <taxon>Bacilli</taxon>
        <taxon>Bacillales</taxon>
        <taxon>Staphylococcaceae</taxon>
        <taxon>Staphylococcus</taxon>
    </lineage>
</organism>
<comment type="cofactor">
    <cofactor evidence="2">
        <name>Mn(2+)</name>
        <dbReference type="ChEBI" id="CHEBI:29035"/>
    </cofactor>
    <text evidence="2">The Mn(2+) ion enhances activity.</text>
</comment>
<dbReference type="SUPFAM" id="SSF55031">
    <property type="entry name" value="Bacterial exopeptidase dimerisation domain"/>
    <property type="match status" value="1"/>
</dbReference>
<dbReference type="NCBIfam" id="TIGR01891">
    <property type="entry name" value="amidohydrolases"/>
    <property type="match status" value="1"/>
</dbReference>
<evidence type="ECO:0000313" key="9">
    <source>
        <dbReference type="Proteomes" id="UP001269271"/>
    </source>
</evidence>
<dbReference type="Proteomes" id="UP000316594">
    <property type="component" value="Unassembled WGS sequence"/>
</dbReference>
<dbReference type="InterPro" id="IPR002933">
    <property type="entry name" value="Peptidase_M20"/>
</dbReference>
<keyword evidence="2" id="KW-0464">Manganese</keyword>
<dbReference type="GeneID" id="93780903"/>
<feature type="binding site" evidence="2">
    <location>
        <position position="156"/>
    </location>
    <ligand>
        <name>Mn(2+)</name>
        <dbReference type="ChEBI" id="CHEBI:29035"/>
        <label>2</label>
    </ligand>
</feature>
<evidence type="ECO:0000259" key="3">
    <source>
        <dbReference type="Pfam" id="PF07687"/>
    </source>
</evidence>
<dbReference type="PANTHER" id="PTHR11014:SF63">
    <property type="entry name" value="METALLOPEPTIDASE, PUTATIVE (AFU_ORTHOLOGUE AFUA_6G09600)-RELATED"/>
    <property type="match status" value="1"/>
</dbReference>
<reference evidence="6 8" key="2">
    <citation type="submission" date="2019-07" db="EMBL/GenBank/DDBJ databases">
        <title>Genome Sequencing and Assembly of Staphylococcus haemolyticus SDA2.</title>
        <authorList>
            <person name="Emmons C.B."/>
            <person name="Park C."/>
            <person name="Sevigny J.L."/>
            <person name="Andam C."/>
        </authorList>
    </citation>
    <scope>NUCLEOTIDE SEQUENCE [LARGE SCALE GENOMIC DNA]</scope>
    <source>
        <strain evidence="6 8">SDA2</strain>
    </source>
</reference>
<dbReference type="Proteomes" id="UP000238153">
    <property type="component" value="Unassembled WGS sequence"/>
</dbReference>
<keyword evidence="9" id="KW-1185">Reference proteome</keyword>
<dbReference type="Gene3D" id="3.30.70.360">
    <property type="match status" value="1"/>
</dbReference>
<keyword evidence="6" id="KW-0378">Hydrolase</keyword>
<dbReference type="GO" id="GO:0016787">
    <property type="term" value="F:hydrolase activity"/>
    <property type="evidence" value="ECO:0007669"/>
    <property type="project" value="UniProtKB-KW"/>
</dbReference>
<dbReference type="PIRSF" id="PIRSF005962">
    <property type="entry name" value="Pept_M20D_amidohydro"/>
    <property type="match status" value="1"/>
</dbReference>
<comment type="caution">
    <text evidence="6">The sequence shown here is derived from an EMBL/GenBank/DDBJ whole genome shotgun (WGS) entry which is preliminary data.</text>
</comment>
<feature type="binding site" evidence="2">
    <location>
        <position position="94"/>
    </location>
    <ligand>
        <name>Mn(2+)</name>
        <dbReference type="ChEBI" id="CHEBI:29035"/>
        <label>2</label>
    </ligand>
</feature>
<dbReference type="OMA" id="TYWVRLA"/>
<dbReference type="AlphaFoldDB" id="A0A2A1KDY3"/>
<dbReference type="SUPFAM" id="SSF53187">
    <property type="entry name" value="Zn-dependent exopeptidases"/>
    <property type="match status" value="1"/>
</dbReference>
<feature type="binding site" evidence="2">
    <location>
        <position position="92"/>
    </location>
    <ligand>
        <name>Mn(2+)</name>
        <dbReference type="ChEBI" id="CHEBI:29035"/>
        <label>2</label>
    </ligand>
</feature>
<dbReference type="Pfam" id="PF01546">
    <property type="entry name" value="Peptidase_M20"/>
    <property type="match status" value="1"/>
</dbReference>
<name>A0A2A1KDY3_STAHA</name>
<dbReference type="STRING" id="1283.ShL2_01393"/>
<dbReference type="PANTHER" id="PTHR11014">
    <property type="entry name" value="PEPTIDASE M20 FAMILY MEMBER"/>
    <property type="match status" value="1"/>
</dbReference>